<dbReference type="AlphaFoldDB" id="A0A4R8RRU3"/>
<dbReference type="Proteomes" id="UP000295703">
    <property type="component" value="Unassembled WGS sequence"/>
</dbReference>
<accession>A0A4R8RRU3</accession>
<proteinExistence type="predicted"/>
<gene>
    <name evidence="1" type="ORF">CTRI78_v002255</name>
</gene>
<keyword evidence="2" id="KW-1185">Reference proteome</keyword>
<organism evidence="1 2">
    <name type="scientific">Colletotrichum trifolii</name>
    <dbReference type="NCBI Taxonomy" id="5466"/>
    <lineage>
        <taxon>Eukaryota</taxon>
        <taxon>Fungi</taxon>
        <taxon>Dikarya</taxon>
        <taxon>Ascomycota</taxon>
        <taxon>Pezizomycotina</taxon>
        <taxon>Sordariomycetes</taxon>
        <taxon>Hypocreomycetidae</taxon>
        <taxon>Glomerellales</taxon>
        <taxon>Glomerellaceae</taxon>
        <taxon>Colletotrichum</taxon>
        <taxon>Colletotrichum orbiculare species complex</taxon>
    </lineage>
</organism>
<name>A0A4R8RRU3_COLTR</name>
<protein>
    <submittedName>
        <fullName evidence="1">Uncharacterized protein</fullName>
    </submittedName>
</protein>
<evidence type="ECO:0000313" key="1">
    <source>
        <dbReference type="EMBL" id="TDZ68195.1"/>
    </source>
</evidence>
<evidence type="ECO:0000313" key="2">
    <source>
        <dbReference type="Proteomes" id="UP000295703"/>
    </source>
</evidence>
<dbReference type="EMBL" id="RYZW01000012">
    <property type="protein sequence ID" value="TDZ68195.1"/>
    <property type="molecule type" value="Genomic_DNA"/>
</dbReference>
<sequence length="288" mass="31790">MASPSAAALHAALALYRARVAAQNRRALDVWVPFIAAAAFDDDPAELEDVEDLRMRSLASLLDVDAAALRSNGVRRPADVLESCGTTETAAAAVVRLCALDGVARDPHLADAERTRLWEEYFSLVLAELRRTCEEEVLDEVAIPEDLVLLAAEADAVVGAGLPNYRAAFQVAFFWGLRDLLDGNRSRVRQRVRRPWELKMATGLGGGWEVGAGWELGEGPGGHFCAVYCRRNGGQGWEWRYTFLSQEDHSSVVFEDVADVLEWYATFNEERVPAVEELSAEDVLMCMF</sequence>
<reference evidence="1 2" key="1">
    <citation type="submission" date="2018-12" db="EMBL/GenBank/DDBJ databases">
        <title>Genome sequence and assembly of Colletotrichum trifolii.</title>
        <authorList>
            <person name="Gan P."/>
            <person name="Shirasu K."/>
        </authorList>
    </citation>
    <scope>NUCLEOTIDE SEQUENCE [LARGE SCALE GENOMIC DNA]</scope>
    <source>
        <strain evidence="1 2">543-2</strain>
    </source>
</reference>
<comment type="caution">
    <text evidence="1">The sequence shown here is derived from an EMBL/GenBank/DDBJ whole genome shotgun (WGS) entry which is preliminary data.</text>
</comment>